<keyword evidence="4" id="KW-0597">Phosphoprotein</keyword>
<evidence type="ECO:0000256" key="10">
    <source>
        <dbReference type="ARBA" id="ARBA00068480"/>
    </source>
</evidence>
<dbReference type="PANTHER" id="PTHR13031:SF0">
    <property type="entry name" value="RIBONUCLEASE P PROTEIN SUBUNIT P30"/>
    <property type="match status" value="1"/>
</dbReference>
<evidence type="ECO:0000256" key="4">
    <source>
        <dbReference type="ARBA" id="ARBA00022553"/>
    </source>
</evidence>
<dbReference type="PANTHER" id="PTHR13031">
    <property type="entry name" value="RIBONUCLEASE P SUBUNIT P30"/>
    <property type="match status" value="1"/>
</dbReference>
<comment type="subunit">
    <text evidence="9">Component of nuclear RNase P and RNase MRP ribonucleoproteins. RNase P consists of a catalytic RNA moiety and about 10 protein subunits; POP1, POP4, POP5, POP7, RPP14, RPP21, RPP25, RPP30, RPP38 and RPP40. Within the RNase P complex, POP1, POP7 and RPP25 form the 'finger' subcomplex, POP5, RPP14, RPP40 and homodimeric RPP30 form the 'palm' subcomplex, and RPP21, POP4 and RPP38 form the 'wrist' subcomplex. All subunits of the RNase P complex interact with the catalytic RNA. Several subunits of RNase P are also part of the RNase MRP complex. RNase MRP consists of a catalytic RNA moiety and about 8 protein subunits; POP1, POP7, RPP25, RPP30, RPP38, RPP40 and possibly also POP4 and POP5.</text>
</comment>
<dbReference type="GO" id="GO:0005655">
    <property type="term" value="C:nucleolar ribonuclease P complex"/>
    <property type="evidence" value="ECO:0007669"/>
    <property type="project" value="TreeGrafter"/>
</dbReference>
<organism evidence="13 14">
    <name type="scientific">Denticeps clupeoides</name>
    <name type="common">denticle herring</name>
    <dbReference type="NCBI Taxonomy" id="299321"/>
    <lineage>
        <taxon>Eukaryota</taxon>
        <taxon>Metazoa</taxon>
        <taxon>Chordata</taxon>
        <taxon>Craniata</taxon>
        <taxon>Vertebrata</taxon>
        <taxon>Euteleostomi</taxon>
        <taxon>Actinopterygii</taxon>
        <taxon>Neopterygii</taxon>
        <taxon>Teleostei</taxon>
        <taxon>Clupei</taxon>
        <taxon>Clupeiformes</taxon>
        <taxon>Denticipitoidei</taxon>
        <taxon>Denticipitidae</taxon>
        <taxon>Denticeps</taxon>
    </lineage>
</organism>
<dbReference type="GeneID" id="114776530"/>
<keyword evidence="5" id="KW-0819">tRNA processing</keyword>
<dbReference type="GeneTree" id="ENSGT00390000000883"/>
<dbReference type="SUPFAM" id="SSF89550">
    <property type="entry name" value="PHP domain-like"/>
    <property type="match status" value="1"/>
</dbReference>
<keyword evidence="14" id="KW-1185">Reference proteome</keyword>
<evidence type="ECO:0000256" key="1">
    <source>
        <dbReference type="ARBA" id="ARBA00004604"/>
    </source>
</evidence>
<dbReference type="Gene3D" id="3.20.20.140">
    <property type="entry name" value="Metal-dependent hydrolases"/>
    <property type="match status" value="1"/>
</dbReference>
<dbReference type="PROSITE" id="PS00962">
    <property type="entry name" value="RIBOSOMAL_S2_1"/>
    <property type="match status" value="1"/>
</dbReference>
<dbReference type="AlphaFoldDB" id="A0AAY4DC98"/>
<evidence type="ECO:0000256" key="6">
    <source>
        <dbReference type="ARBA" id="ARBA00022990"/>
    </source>
</evidence>
<name>A0AAY4DC98_9TELE</name>
<dbReference type="GO" id="GO:0006412">
    <property type="term" value="P:translation"/>
    <property type="evidence" value="ECO:0007669"/>
    <property type="project" value="InterPro"/>
</dbReference>
<comment type="similarity">
    <text evidence="2">Belongs to the eukaryotic/archaeal RNase P protein component 3 family.</text>
</comment>
<keyword evidence="7" id="KW-0539">Nucleus</keyword>
<evidence type="ECO:0000256" key="8">
    <source>
        <dbReference type="ARBA" id="ARBA00053284"/>
    </source>
</evidence>
<dbReference type="GO" id="GO:0008033">
    <property type="term" value="P:tRNA processing"/>
    <property type="evidence" value="ECO:0007669"/>
    <property type="project" value="UniProtKB-KW"/>
</dbReference>
<evidence type="ECO:0000256" key="9">
    <source>
        <dbReference type="ARBA" id="ARBA00065838"/>
    </source>
</evidence>
<feature type="region of interest" description="Disordered" evidence="12">
    <location>
        <begin position="240"/>
        <end position="272"/>
    </location>
</feature>
<reference evidence="13 14" key="1">
    <citation type="submission" date="2020-06" db="EMBL/GenBank/DDBJ databases">
        <authorList>
            <consortium name="Wellcome Sanger Institute Data Sharing"/>
        </authorList>
    </citation>
    <scope>NUCLEOTIDE SEQUENCE [LARGE SCALE GENOMIC DNA]</scope>
</reference>
<comment type="function">
    <text evidence="8">Component of ribonuclease P, a ribonucleoprotein complex that generates mature tRNA molecules by cleaving their 5'-ends. Also a component of the MRP ribonuclease complex, which cleaves pre-rRNA sequences.</text>
</comment>
<dbReference type="Proteomes" id="UP000694580">
    <property type="component" value="Chromosome 2"/>
</dbReference>
<evidence type="ECO:0000313" key="14">
    <source>
        <dbReference type="Proteomes" id="UP000694580"/>
    </source>
</evidence>
<dbReference type="InterPro" id="IPR002738">
    <property type="entry name" value="RNase_P_p30"/>
</dbReference>
<dbReference type="RefSeq" id="XP_028822652.1">
    <property type="nucleotide sequence ID" value="XM_028966819.1"/>
</dbReference>
<reference evidence="13" key="3">
    <citation type="submission" date="2025-09" db="UniProtKB">
        <authorList>
            <consortium name="Ensembl"/>
        </authorList>
    </citation>
    <scope>IDENTIFICATION</scope>
</reference>
<dbReference type="GO" id="GO:0006364">
    <property type="term" value="P:rRNA processing"/>
    <property type="evidence" value="ECO:0007669"/>
    <property type="project" value="UniProtKB-KW"/>
</dbReference>
<evidence type="ECO:0000313" key="13">
    <source>
        <dbReference type="Ensembl" id="ENSDCDP00010043230.1"/>
    </source>
</evidence>
<sequence length="272" mass="30253">MALFMDLNVSFSEDKTVLKNIIETAAHLGYSTVAINYTLEFHHKKQEIPKPRPVLDLFEKLPVVQGKSKSITVLNRLTVVATDPSHFRPTAEYKAFDLVAVIPKTEKLFQAACMNFDVNIICVAMSEKLGFFIKRAPVNVAIERGVFFEISYTPAIRDSTLRRYTISNALSLTEICKGKNVIVSSGAEKAIELRGPYDIANLGIVFGLSTEDAKDAVSTNCRSVCLHGKTRSTAFGIIHTMKKSQPANKTEEEDEEEEEEGGPPRKIIKLEK</sequence>
<dbReference type="InterPro" id="IPR018130">
    <property type="entry name" value="Ribosomal_uS2_CS"/>
</dbReference>
<reference evidence="13" key="2">
    <citation type="submission" date="2025-08" db="UniProtKB">
        <authorList>
            <consortium name="Ensembl"/>
        </authorList>
    </citation>
    <scope>IDENTIFICATION</scope>
</reference>
<feature type="compositionally biased region" description="Acidic residues" evidence="12">
    <location>
        <begin position="251"/>
        <end position="261"/>
    </location>
</feature>
<dbReference type="GO" id="GO:0005840">
    <property type="term" value="C:ribosome"/>
    <property type="evidence" value="ECO:0007669"/>
    <property type="project" value="InterPro"/>
</dbReference>
<dbReference type="GO" id="GO:0003723">
    <property type="term" value="F:RNA binding"/>
    <property type="evidence" value="ECO:0007669"/>
    <property type="project" value="TreeGrafter"/>
</dbReference>
<dbReference type="Pfam" id="PF01876">
    <property type="entry name" value="RNase_P_p30"/>
    <property type="match status" value="1"/>
</dbReference>
<evidence type="ECO:0000256" key="5">
    <source>
        <dbReference type="ARBA" id="ARBA00022694"/>
    </source>
</evidence>
<accession>A0AAY4DC98</accession>
<dbReference type="InterPro" id="IPR016195">
    <property type="entry name" value="Pol/histidinol_Pase-like"/>
</dbReference>
<dbReference type="Ensembl" id="ENSDCDT00010053286.1">
    <property type="protein sequence ID" value="ENSDCDP00010043230.1"/>
    <property type="gene ID" value="ENSDCDG00010027028.1"/>
</dbReference>
<evidence type="ECO:0000256" key="3">
    <source>
        <dbReference type="ARBA" id="ARBA00022552"/>
    </source>
</evidence>
<dbReference type="FunFam" id="3.20.20.140:FF:000031">
    <property type="entry name" value="ribonuclease P protein subunit p30"/>
    <property type="match status" value="1"/>
</dbReference>
<keyword evidence="3" id="KW-0698">rRNA processing</keyword>
<keyword evidence="6" id="KW-0007">Acetylation</keyword>
<comment type="subcellular location">
    <subcellularLocation>
        <location evidence="1">Nucleus</location>
        <location evidence="1">Nucleolus</location>
    </subcellularLocation>
</comment>
<dbReference type="GO" id="GO:0003735">
    <property type="term" value="F:structural constituent of ribosome"/>
    <property type="evidence" value="ECO:0007669"/>
    <property type="project" value="InterPro"/>
</dbReference>
<protein>
    <recommendedName>
        <fullName evidence="10">Ribonuclease P protein subunit p30</fullName>
    </recommendedName>
    <alternativeName>
        <fullName evidence="11">RNase P subunit 2</fullName>
    </alternativeName>
</protein>
<gene>
    <name evidence="13" type="primary">RPP30</name>
</gene>
<evidence type="ECO:0000256" key="2">
    <source>
        <dbReference type="ARBA" id="ARBA00007331"/>
    </source>
</evidence>
<proteinExistence type="inferred from homology"/>
<evidence type="ECO:0000256" key="7">
    <source>
        <dbReference type="ARBA" id="ARBA00023242"/>
    </source>
</evidence>
<evidence type="ECO:0000256" key="11">
    <source>
        <dbReference type="ARBA" id="ARBA00075070"/>
    </source>
</evidence>
<evidence type="ECO:0000256" key="12">
    <source>
        <dbReference type="SAM" id="MobiDB-lite"/>
    </source>
</evidence>